<keyword evidence="1" id="KW-0812">Transmembrane</keyword>
<dbReference type="AlphaFoldDB" id="A0A4Q2S797"/>
<organism evidence="2 3">
    <name type="scientific">Nocardioides ganghwensis</name>
    <dbReference type="NCBI Taxonomy" id="252230"/>
    <lineage>
        <taxon>Bacteria</taxon>
        <taxon>Bacillati</taxon>
        <taxon>Actinomycetota</taxon>
        <taxon>Actinomycetes</taxon>
        <taxon>Propionibacteriales</taxon>
        <taxon>Nocardioidaceae</taxon>
        <taxon>Nocardioides</taxon>
    </lineage>
</organism>
<feature type="transmembrane region" description="Helical" evidence="1">
    <location>
        <begin position="372"/>
        <end position="390"/>
    </location>
</feature>
<feature type="transmembrane region" description="Helical" evidence="1">
    <location>
        <begin position="333"/>
        <end position="352"/>
    </location>
</feature>
<feature type="transmembrane region" description="Helical" evidence="1">
    <location>
        <begin position="402"/>
        <end position="421"/>
    </location>
</feature>
<sequence length="448" mass="47611">MLLALVLGALAIGLFVRAGEGMPMSAIDEHVHLDTHVRVHDGEYPHRGSLMTMDLVREWACGVGHEAGAAMAPCDHPDLGPVSLPSGVHTTGYIHYPTYFVVGEAYRAVEESVADPDSWVDTYRRYAALVTVAGLLACLAAAWALGLRGAGLVAGTLLPSASAGILLYGTIANPQAAAVLAGALIGWAGIRWMRTGRGFWWLAAATVLASAVAVTHTLPAGAFMLAIIVALLLQRAGWSVAGDWRPRWWQLGVLTLVVVAPVLAYGRWISSRATISNAELYSFVALDSWRTVASGALEELFSIHSPWYVTGSLGIGEDGLLVQRFLRASVNGLPLWVTIAVFAVLAVASVRVVKRVAATRAEEPRVLQPMQLLTACTLAGVLVYPVLLRTSNALNVGFDFPVVARYSIGFAPLLAWLVLVAVQDRPLLTRGLAVLATATCLGLGLATW</sequence>
<gene>
    <name evidence="2" type="ORF">EUA07_17980</name>
</gene>
<dbReference type="Proteomes" id="UP000293291">
    <property type="component" value="Unassembled WGS sequence"/>
</dbReference>
<feature type="transmembrane region" description="Helical" evidence="1">
    <location>
        <begin position="126"/>
        <end position="145"/>
    </location>
</feature>
<keyword evidence="3" id="KW-1185">Reference proteome</keyword>
<keyword evidence="1" id="KW-0472">Membrane</keyword>
<evidence type="ECO:0008006" key="4">
    <source>
        <dbReference type="Google" id="ProtNLM"/>
    </source>
</evidence>
<feature type="transmembrane region" description="Helical" evidence="1">
    <location>
        <begin position="200"/>
        <end position="233"/>
    </location>
</feature>
<proteinExistence type="predicted"/>
<evidence type="ECO:0000313" key="3">
    <source>
        <dbReference type="Proteomes" id="UP000293291"/>
    </source>
</evidence>
<comment type="caution">
    <text evidence="2">The sequence shown here is derived from an EMBL/GenBank/DDBJ whole genome shotgun (WGS) entry which is preliminary data.</text>
</comment>
<feature type="transmembrane region" description="Helical" evidence="1">
    <location>
        <begin position="427"/>
        <end position="446"/>
    </location>
</feature>
<evidence type="ECO:0000256" key="1">
    <source>
        <dbReference type="SAM" id="Phobius"/>
    </source>
</evidence>
<name>A0A4Q2S797_9ACTN</name>
<accession>A0A4Q2S797</accession>
<dbReference type="EMBL" id="SDWU01000023">
    <property type="protein sequence ID" value="RYB98411.1"/>
    <property type="molecule type" value="Genomic_DNA"/>
</dbReference>
<keyword evidence="1" id="KW-1133">Transmembrane helix</keyword>
<feature type="transmembrane region" description="Helical" evidence="1">
    <location>
        <begin position="248"/>
        <end position="266"/>
    </location>
</feature>
<evidence type="ECO:0000313" key="2">
    <source>
        <dbReference type="EMBL" id="RYB98411.1"/>
    </source>
</evidence>
<protein>
    <recommendedName>
        <fullName evidence="4">DUF2142 domain-containing protein</fullName>
    </recommendedName>
</protein>
<reference evidence="2 3" key="1">
    <citation type="submission" date="2019-01" db="EMBL/GenBank/DDBJ databases">
        <title>Novel species of Nocardioides.</title>
        <authorList>
            <person name="Liu Q."/>
            <person name="Xin Y.-H."/>
        </authorList>
    </citation>
    <scope>NUCLEOTIDE SEQUENCE [LARGE SCALE GENOMIC DNA]</scope>
    <source>
        <strain evidence="2 3">CGMCC 4.6875</strain>
    </source>
</reference>